<feature type="compositionally biased region" description="Low complexity" evidence="1">
    <location>
        <begin position="94"/>
        <end position="106"/>
    </location>
</feature>
<feature type="compositionally biased region" description="Polar residues" evidence="1">
    <location>
        <begin position="109"/>
        <end position="118"/>
    </location>
</feature>
<proteinExistence type="predicted"/>
<feature type="region of interest" description="Disordered" evidence="1">
    <location>
        <begin position="94"/>
        <end position="125"/>
    </location>
</feature>
<dbReference type="Proteomes" id="UP001066276">
    <property type="component" value="Chromosome 6"/>
</dbReference>
<evidence type="ECO:0000313" key="2">
    <source>
        <dbReference type="EMBL" id="KAJ1142234.1"/>
    </source>
</evidence>
<gene>
    <name evidence="2" type="ORF">NDU88_008561</name>
</gene>
<name>A0AAV7QT50_PLEWA</name>
<organism evidence="2 3">
    <name type="scientific">Pleurodeles waltl</name>
    <name type="common">Iberian ribbed newt</name>
    <dbReference type="NCBI Taxonomy" id="8319"/>
    <lineage>
        <taxon>Eukaryota</taxon>
        <taxon>Metazoa</taxon>
        <taxon>Chordata</taxon>
        <taxon>Craniata</taxon>
        <taxon>Vertebrata</taxon>
        <taxon>Euteleostomi</taxon>
        <taxon>Amphibia</taxon>
        <taxon>Batrachia</taxon>
        <taxon>Caudata</taxon>
        <taxon>Salamandroidea</taxon>
        <taxon>Salamandridae</taxon>
        <taxon>Pleurodelinae</taxon>
        <taxon>Pleurodeles</taxon>
    </lineage>
</organism>
<dbReference type="AlphaFoldDB" id="A0AAV7QT50"/>
<dbReference type="EMBL" id="JANPWB010000010">
    <property type="protein sequence ID" value="KAJ1142234.1"/>
    <property type="molecule type" value="Genomic_DNA"/>
</dbReference>
<keyword evidence="3" id="KW-1185">Reference proteome</keyword>
<sequence>MHFQDRIPGSGKMLSFIGSHLLPSAGLGNQVVAAPGAAKGALRLIRSKQHVACLTWGHPPASGSPHLCRTLLTLHNTGPAQLGITLALGPGRLGSSYGSSSRSGGPNCQPGSAASGSHSWHPGGC</sequence>
<evidence type="ECO:0000313" key="3">
    <source>
        <dbReference type="Proteomes" id="UP001066276"/>
    </source>
</evidence>
<evidence type="ECO:0000256" key="1">
    <source>
        <dbReference type="SAM" id="MobiDB-lite"/>
    </source>
</evidence>
<protein>
    <submittedName>
        <fullName evidence="2">Uncharacterized protein</fullName>
    </submittedName>
</protein>
<accession>A0AAV7QT50</accession>
<comment type="caution">
    <text evidence="2">The sequence shown here is derived from an EMBL/GenBank/DDBJ whole genome shotgun (WGS) entry which is preliminary data.</text>
</comment>
<reference evidence="2" key="1">
    <citation type="journal article" date="2022" name="bioRxiv">
        <title>Sequencing and chromosome-scale assembly of the giantPleurodeles waltlgenome.</title>
        <authorList>
            <person name="Brown T."/>
            <person name="Elewa A."/>
            <person name="Iarovenko S."/>
            <person name="Subramanian E."/>
            <person name="Araus A.J."/>
            <person name="Petzold A."/>
            <person name="Susuki M."/>
            <person name="Suzuki K.-i.T."/>
            <person name="Hayashi T."/>
            <person name="Toyoda A."/>
            <person name="Oliveira C."/>
            <person name="Osipova E."/>
            <person name="Leigh N.D."/>
            <person name="Simon A."/>
            <person name="Yun M.H."/>
        </authorList>
    </citation>
    <scope>NUCLEOTIDE SEQUENCE</scope>
    <source>
        <strain evidence="2">20211129_DDA</strain>
        <tissue evidence="2">Liver</tissue>
    </source>
</reference>